<feature type="compositionally biased region" description="Polar residues" evidence="6">
    <location>
        <begin position="182"/>
        <end position="194"/>
    </location>
</feature>
<proteinExistence type="predicted"/>
<dbReference type="EMBL" id="CAJPIZ010002485">
    <property type="protein sequence ID" value="CAG2105102.1"/>
    <property type="molecule type" value="Genomic_DNA"/>
</dbReference>
<keyword evidence="9" id="KW-1185">Reference proteome</keyword>
<reference evidence="8" key="1">
    <citation type="submission" date="2020-11" db="EMBL/GenBank/DDBJ databases">
        <authorList>
            <person name="Tran Van P."/>
        </authorList>
    </citation>
    <scope>NUCLEOTIDE SEQUENCE</scope>
</reference>
<protein>
    <recommendedName>
        <fullName evidence="7">C2H2-type domain-containing protein</fullName>
    </recommendedName>
</protein>
<dbReference type="GO" id="GO:0000978">
    <property type="term" value="F:RNA polymerase II cis-regulatory region sequence-specific DNA binding"/>
    <property type="evidence" value="ECO:0007669"/>
    <property type="project" value="TreeGrafter"/>
</dbReference>
<dbReference type="PANTHER" id="PTHR19818:SF139">
    <property type="entry name" value="PAIR-RULE PROTEIN ODD-PAIRED"/>
    <property type="match status" value="1"/>
</dbReference>
<dbReference type="EMBL" id="OC857060">
    <property type="protein sequence ID" value="CAD7624672.1"/>
    <property type="molecule type" value="Genomic_DNA"/>
</dbReference>
<dbReference type="AlphaFoldDB" id="A0A7R9PXS2"/>
<evidence type="ECO:0000256" key="2">
    <source>
        <dbReference type="ARBA" id="ARBA00022737"/>
    </source>
</evidence>
<dbReference type="GO" id="GO:0000981">
    <property type="term" value="F:DNA-binding transcription factor activity, RNA polymerase II-specific"/>
    <property type="evidence" value="ECO:0007669"/>
    <property type="project" value="TreeGrafter"/>
</dbReference>
<dbReference type="GO" id="GO:0008270">
    <property type="term" value="F:zinc ion binding"/>
    <property type="evidence" value="ECO:0007669"/>
    <property type="project" value="UniProtKB-KW"/>
</dbReference>
<evidence type="ECO:0000256" key="5">
    <source>
        <dbReference type="PROSITE-ProRule" id="PRU00042"/>
    </source>
</evidence>
<dbReference type="SUPFAM" id="SSF57667">
    <property type="entry name" value="beta-beta-alpha zinc fingers"/>
    <property type="match status" value="2"/>
</dbReference>
<evidence type="ECO:0000256" key="1">
    <source>
        <dbReference type="ARBA" id="ARBA00022723"/>
    </source>
</evidence>
<evidence type="ECO:0000313" key="8">
    <source>
        <dbReference type="EMBL" id="CAD7624672.1"/>
    </source>
</evidence>
<dbReference type="Gene3D" id="3.30.160.60">
    <property type="entry name" value="Classic Zinc Finger"/>
    <property type="match status" value="4"/>
</dbReference>
<evidence type="ECO:0000256" key="6">
    <source>
        <dbReference type="SAM" id="MobiDB-lite"/>
    </source>
</evidence>
<dbReference type="InterPro" id="IPR036236">
    <property type="entry name" value="Znf_C2H2_sf"/>
</dbReference>
<dbReference type="GO" id="GO:0045944">
    <property type="term" value="P:positive regulation of transcription by RNA polymerase II"/>
    <property type="evidence" value="ECO:0007669"/>
    <property type="project" value="UniProtKB-ARBA"/>
</dbReference>
<feature type="domain" description="C2H2-type" evidence="7">
    <location>
        <begin position="801"/>
        <end position="830"/>
    </location>
</feature>
<dbReference type="GO" id="GO:0005634">
    <property type="term" value="C:nucleus"/>
    <property type="evidence" value="ECO:0007669"/>
    <property type="project" value="UniProtKB-ARBA"/>
</dbReference>
<evidence type="ECO:0000256" key="3">
    <source>
        <dbReference type="ARBA" id="ARBA00022771"/>
    </source>
</evidence>
<dbReference type="FunFam" id="3.30.160.60:FF:000446">
    <property type="entry name" value="Zinc finger protein"/>
    <property type="match status" value="1"/>
</dbReference>
<gene>
    <name evidence="8" type="ORF">OSB1V03_LOCUS5113</name>
</gene>
<keyword evidence="2" id="KW-0677">Repeat</keyword>
<dbReference type="PROSITE" id="PS00028">
    <property type="entry name" value="ZINC_FINGER_C2H2_1"/>
    <property type="match status" value="2"/>
</dbReference>
<keyword evidence="1" id="KW-0479">Metal-binding</keyword>
<organism evidence="8">
    <name type="scientific">Medioppia subpectinata</name>
    <dbReference type="NCBI Taxonomy" id="1979941"/>
    <lineage>
        <taxon>Eukaryota</taxon>
        <taxon>Metazoa</taxon>
        <taxon>Ecdysozoa</taxon>
        <taxon>Arthropoda</taxon>
        <taxon>Chelicerata</taxon>
        <taxon>Arachnida</taxon>
        <taxon>Acari</taxon>
        <taxon>Acariformes</taxon>
        <taxon>Sarcoptiformes</taxon>
        <taxon>Oribatida</taxon>
        <taxon>Brachypylina</taxon>
        <taxon>Oppioidea</taxon>
        <taxon>Oppiidae</taxon>
        <taxon>Medioppia</taxon>
    </lineage>
</organism>
<evidence type="ECO:0000259" key="7">
    <source>
        <dbReference type="PROSITE" id="PS50157"/>
    </source>
</evidence>
<feature type="domain" description="C2H2-type" evidence="7">
    <location>
        <begin position="771"/>
        <end position="800"/>
    </location>
</feature>
<keyword evidence="3 5" id="KW-0863">Zinc-finger</keyword>
<dbReference type="OrthoDB" id="6671661at2759"/>
<accession>A0A7R9PXS2</accession>
<dbReference type="PANTHER" id="PTHR19818">
    <property type="entry name" value="ZINC FINGER PROTEIN ZIC AND GLI"/>
    <property type="match status" value="1"/>
</dbReference>
<feature type="compositionally biased region" description="Basic residues" evidence="6">
    <location>
        <begin position="209"/>
        <end position="221"/>
    </location>
</feature>
<dbReference type="InterPro" id="IPR013087">
    <property type="entry name" value="Znf_C2H2_type"/>
</dbReference>
<feature type="domain" description="C2H2-type" evidence="7">
    <location>
        <begin position="861"/>
        <end position="890"/>
    </location>
</feature>
<dbReference type="InterPro" id="IPR050329">
    <property type="entry name" value="GLI_C2H2-zinc-finger"/>
</dbReference>
<evidence type="ECO:0000313" key="9">
    <source>
        <dbReference type="Proteomes" id="UP000759131"/>
    </source>
</evidence>
<sequence>MANTMASRHTLNTLEVRLNDIWISCQKEMIEMRDKIKKLSDCVKTSDLMLEEMSKMNETLVNIIEENRRNGSKSPELSKLYTEFSKLEESVDRQKDNLLAFKKSLNTNNGHNVMDLIHSWIRVTETRDQFIQTHDVIVSHRSEVITKTDPIPEIISEENNDNSDGDYQLMDEDMETMDTINDVVSDSGSESSQEIKLVSESDSDYEAKPKRKSPKKSKQSKKSQIQSPSKFFDVTDEQMDQLIRPQHKKNDYYLCDESGCIFSTADRFRFYNHLKRHTTPGLTPEWMHRLERMDDALLPMTDLKLKAYVCNWPECDYRSANKKGFYGHHYRHQNRKESGLNKAIVGKRTRIRRPETEHKPDLIKPEHIIDGQTYVCDHIGCTFRTPDRQRFYNHLQRHAMPGLSRNQFRRLERRDDRTLSLWDPTFGAYVCDHQNCEFRSTSKPKFFIHVTKHSNSDLKDESDVEAAHRSRREQIMNERISKYLVDNEYVCDETDCHFTSVTKKVFHSHWLKHNSPRVVLAEQFDLSLERPFVCDWPECGSAFNTESGLNKAIVGKRTRIRRPETEHKHDLIKPEHILDGQTYVCDHIGCTFRTPDRQRFSNHLQRHAMPGLSRHQFRRLERRDDRTLPLWDPTVGAYVCDHQNCEFRSTSKPKFFIHVTKHSNSDLKDESDVEAAHHSRREQIMNERIGKYLVDNEYVCDETDCQFTSAKFFHKVSVTEFVLSGAQHNRLVKLESELAGKHTLTGLTPRRKLDNRKLRNHKNRHLGIQRMACNWTGCEFRCNRTYALNDHKRTHTKEKPRECTWPGCEYRANSLWAMIAHMRKHTGEKPYECPFPECGFRASQNCTLTTHKRRHTGEKPYICTEIGCGKRFSSAPGLYSHRKSHHNSMGLPAKRGPKPKQ</sequence>
<feature type="region of interest" description="Disordered" evidence="6">
    <location>
        <begin position="879"/>
        <end position="901"/>
    </location>
</feature>
<feature type="region of interest" description="Disordered" evidence="6">
    <location>
        <begin position="182"/>
        <end position="231"/>
    </location>
</feature>
<dbReference type="FunFam" id="3.30.160.60:FF:002343">
    <property type="entry name" value="Zinc finger protein 33A"/>
    <property type="match status" value="1"/>
</dbReference>
<keyword evidence="4" id="KW-0862">Zinc</keyword>
<evidence type="ECO:0000256" key="4">
    <source>
        <dbReference type="ARBA" id="ARBA00022833"/>
    </source>
</evidence>
<name>A0A7R9PXS2_9ACAR</name>
<dbReference type="Proteomes" id="UP000759131">
    <property type="component" value="Unassembled WGS sequence"/>
</dbReference>
<feature type="domain" description="C2H2-type" evidence="7">
    <location>
        <begin position="831"/>
        <end position="860"/>
    </location>
</feature>
<dbReference type="PROSITE" id="PS50157">
    <property type="entry name" value="ZINC_FINGER_C2H2_2"/>
    <property type="match status" value="4"/>
</dbReference>
<dbReference type="SMART" id="SM00355">
    <property type="entry name" value="ZnF_C2H2"/>
    <property type="match status" value="11"/>
</dbReference>